<evidence type="ECO:0000256" key="1">
    <source>
        <dbReference type="ARBA" id="ARBA00022485"/>
    </source>
</evidence>
<dbReference type="PROSITE" id="PS51918">
    <property type="entry name" value="RADICAL_SAM"/>
    <property type="match status" value="1"/>
</dbReference>
<dbReference type="Proteomes" id="UP000057158">
    <property type="component" value="Chromosome"/>
</dbReference>
<dbReference type="InterPro" id="IPR027596">
    <property type="entry name" value="AmmeMemoSam_rS"/>
</dbReference>
<dbReference type="PANTHER" id="PTHR30352:SF5">
    <property type="entry name" value="PYRUVATE FORMATE-LYASE 1-ACTIVATING ENZYME"/>
    <property type="match status" value="1"/>
</dbReference>
<evidence type="ECO:0000259" key="7">
    <source>
        <dbReference type="PROSITE" id="PS51918"/>
    </source>
</evidence>
<dbReference type="InterPro" id="IPR016431">
    <property type="entry name" value="Pyrv-formate_lyase-activ_prd"/>
</dbReference>
<keyword evidence="1" id="KW-0004">4Fe-4S</keyword>
<evidence type="ECO:0000256" key="3">
    <source>
        <dbReference type="ARBA" id="ARBA00022723"/>
    </source>
</evidence>
<dbReference type="GO" id="GO:0051539">
    <property type="term" value="F:4 iron, 4 sulfur cluster binding"/>
    <property type="evidence" value="ECO:0007669"/>
    <property type="project" value="UniProtKB-KW"/>
</dbReference>
<evidence type="ECO:0000256" key="2">
    <source>
        <dbReference type="ARBA" id="ARBA00022691"/>
    </source>
</evidence>
<gene>
    <name evidence="8" type="ORF">DSOUD_1109</name>
</gene>
<dbReference type="PATRIC" id="fig|1603606.3.peg.1214"/>
<reference evidence="8 9" key="1">
    <citation type="submission" date="2015-07" db="EMBL/GenBank/DDBJ databases">
        <title>Isolation and Genomic Characterization of a Novel Halophilic Metal-Reducing Deltaproteobacterium from the Deep Subsurface.</title>
        <authorList>
            <person name="Badalamenti J.P."/>
            <person name="Summers Z.M."/>
            <person name="Gralnick J.A."/>
            <person name="Bond D.R."/>
        </authorList>
    </citation>
    <scope>NUCLEOTIDE SEQUENCE [LARGE SCALE GENOMIC DNA]</scope>
    <source>
        <strain evidence="8 9">WTL</strain>
    </source>
</reference>
<dbReference type="CDD" id="cd01335">
    <property type="entry name" value="Radical_SAM"/>
    <property type="match status" value="1"/>
</dbReference>
<feature type="binding site" evidence="6">
    <location>
        <position position="82"/>
    </location>
    <ligand>
        <name>[4Fe-4S] cluster</name>
        <dbReference type="ChEBI" id="CHEBI:49883"/>
        <note>4Fe-4S-S-AdoMet</note>
    </ligand>
</feature>
<dbReference type="NCBIfam" id="TIGR04337">
    <property type="entry name" value="AmmeMemoSam_rS"/>
    <property type="match status" value="1"/>
</dbReference>
<keyword evidence="9" id="KW-1185">Reference proteome</keyword>
<keyword evidence="5 6" id="KW-0411">Iron-sulfur</keyword>
<keyword evidence="3 6" id="KW-0479">Metal-binding</keyword>
<dbReference type="GO" id="GO:0003824">
    <property type="term" value="F:catalytic activity"/>
    <property type="evidence" value="ECO:0007669"/>
    <property type="project" value="InterPro"/>
</dbReference>
<protein>
    <submittedName>
        <fullName evidence="8">Radical SAM protein</fullName>
    </submittedName>
</protein>
<dbReference type="Pfam" id="PF04055">
    <property type="entry name" value="Radical_SAM"/>
    <property type="match status" value="1"/>
</dbReference>
<dbReference type="InterPro" id="IPR007197">
    <property type="entry name" value="rSAM"/>
</dbReference>
<evidence type="ECO:0000256" key="5">
    <source>
        <dbReference type="ARBA" id="ARBA00023014"/>
    </source>
</evidence>
<evidence type="ECO:0000256" key="4">
    <source>
        <dbReference type="ARBA" id="ARBA00023004"/>
    </source>
</evidence>
<dbReference type="SUPFAM" id="SSF102114">
    <property type="entry name" value="Radical SAM enzymes"/>
    <property type="match status" value="1"/>
</dbReference>
<dbReference type="OrthoDB" id="9778883at2"/>
<dbReference type="RefSeq" id="WP_053550050.1">
    <property type="nucleotide sequence ID" value="NZ_CP010802.1"/>
</dbReference>
<dbReference type="InterPro" id="IPR034457">
    <property type="entry name" value="Organic_radical-activating"/>
</dbReference>
<dbReference type="AlphaFoldDB" id="A0A0M4CVR8"/>
<dbReference type="InterPro" id="IPR013785">
    <property type="entry name" value="Aldolase_TIM"/>
</dbReference>
<accession>A0A0M4CVR8</accession>
<dbReference type="STRING" id="1603606.DSOUD_1109"/>
<feature type="binding site" evidence="6">
    <location>
        <position position="89"/>
    </location>
    <ligand>
        <name>[4Fe-4S] cluster</name>
        <dbReference type="ChEBI" id="CHEBI:49883"/>
        <note>4Fe-4S-S-AdoMet</note>
    </ligand>
</feature>
<dbReference type="EMBL" id="CP010802">
    <property type="protein sequence ID" value="ALC15891.1"/>
    <property type="molecule type" value="Genomic_DNA"/>
</dbReference>
<evidence type="ECO:0000313" key="9">
    <source>
        <dbReference type="Proteomes" id="UP000057158"/>
    </source>
</evidence>
<proteinExistence type="predicted"/>
<sequence>MHPAMFWERAEGGKVRCGLCRFRCLIAEGQRGVCGVRENHGGSLVTLVYGRSIASHVDPIEKKPLFHYHPGSLSYSVATVGCNFRCLHCQNYEISQWSQVPGPIPGEDLPPAEIVRRALAAGCRTIAYTYTEPTVFYEYAYDTAILAREAGLGNVFVTNGYTTPEALGGIAPWLDAANVDLKGFSEKFYREVVGATLAGVLDTLKVYKRLGIWVEVTTLVIPGHNDDVAELKGIAGFIANELGAETPWHVSAFHPTYKLLDLPATPAATLHRARQIGLDAGLHYVYEGNIPGSGGENTSCPRCKKTVIERQGFRLKSRHLRQELCLFCGGRVDGVGLSEG</sequence>
<feature type="domain" description="Radical SAM core" evidence="7">
    <location>
        <begin position="67"/>
        <end position="279"/>
    </location>
</feature>
<dbReference type="InterPro" id="IPR058240">
    <property type="entry name" value="rSAM_sf"/>
</dbReference>
<organism evidence="8 9">
    <name type="scientific">Desulfuromonas soudanensis</name>
    <dbReference type="NCBI Taxonomy" id="1603606"/>
    <lineage>
        <taxon>Bacteria</taxon>
        <taxon>Pseudomonadati</taxon>
        <taxon>Thermodesulfobacteriota</taxon>
        <taxon>Desulfuromonadia</taxon>
        <taxon>Desulfuromonadales</taxon>
        <taxon>Desulfuromonadaceae</taxon>
        <taxon>Desulfuromonas</taxon>
    </lineage>
</organism>
<dbReference type="Gene3D" id="3.20.20.70">
    <property type="entry name" value="Aldolase class I"/>
    <property type="match status" value="1"/>
</dbReference>
<keyword evidence="2 6" id="KW-0949">S-adenosyl-L-methionine</keyword>
<evidence type="ECO:0000313" key="8">
    <source>
        <dbReference type="EMBL" id="ALC15891.1"/>
    </source>
</evidence>
<evidence type="ECO:0000256" key="6">
    <source>
        <dbReference type="PIRSR" id="PIRSR004869-50"/>
    </source>
</evidence>
<dbReference type="PIRSF" id="PIRSF004869">
    <property type="entry name" value="PflX_prd"/>
    <property type="match status" value="1"/>
</dbReference>
<dbReference type="PANTHER" id="PTHR30352">
    <property type="entry name" value="PYRUVATE FORMATE-LYASE-ACTIVATING ENZYME"/>
    <property type="match status" value="1"/>
</dbReference>
<dbReference type="KEGG" id="des:DSOUD_1109"/>
<dbReference type="GO" id="GO:0046872">
    <property type="term" value="F:metal ion binding"/>
    <property type="evidence" value="ECO:0007669"/>
    <property type="project" value="UniProtKB-KW"/>
</dbReference>
<dbReference type="SFLD" id="SFLDG01101">
    <property type="entry name" value="Uncharacterised_Radical_SAM_Su"/>
    <property type="match status" value="1"/>
</dbReference>
<dbReference type="SFLD" id="SFLDS00029">
    <property type="entry name" value="Radical_SAM"/>
    <property type="match status" value="1"/>
</dbReference>
<keyword evidence="4 6" id="KW-0408">Iron</keyword>
<comment type="cofactor">
    <cofactor evidence="6">
        <name>[4Fe-4S] cluster</name>
        <dbReference type="ChEBI" id="CHEBI:49883"/>
    </cofactor>
    <text evidence="6">Binds 1 [4Fe-4S] cluster. The cluster is coordinated with 3 cysteines and an exchangeable S-adenosyl-L-methionine.</text>
</comment>
<feature type="binding site" evidence="6">
    <location>
        <position position="86"/>
    </location>
    <ligand>
        <name>[4Fe-4S] cluster</name>
        <dbReference type="ChEBI" id="CHEBI:49883"/>
        <note>4Fe-4S-S-AdoMet</note>
    </ligand>
</feature>
<name>A0A0M4CVR8_9BACT</name>